<dbReference type="STRING" id="83767.SAMN05660652_03688"/>
<dbReference type="Proteomes" id="UP000198607">
    <property type="component" value="Unassembled WGS sequence"/>
</dbReference>
<dbReference type="Pfam" id="PF04223">
    <property type="entry name" value="CitF"/>
    <property type="match status" value="1"/>
</dbReference>
<dbReference type="PANTHER" id="PTHR40596">
    <property type="entry name" value="CITRATE LYASE ALPHA CHAIN"/>
    <property type="match status" value="1"/>
</dbReference>
<dbReference type="GO" id="GO:0008815">
    <property type="term" value="F:citrate (pro-3S)-lyase activity"/>
    <property type="evidence" value="ECO:0007669"/>
    <property type="project" value="UniProtKB-UniRule"/>
</dbReference>
<dbReference type="GO" id="GO:0005737">
    <property type="term" value="C:cytoplasm"/>
    <property type="evidence" value="ECO:0007669"/>
    <property type="project" value="UniProtKB-SubCell"/>
</dbReference>
<dbReference type="EC" id="2.8.3.10" evidence="1"/>
<dbReference type="PANTHER" id="PTHR40596:SF1">
    <property type="entry name" value="CITRATE LYASE ALPHA CHAIN"/>
    <property type="match status" value="1"/>
</dbReference>
<evidence type="ECO:0000313" key="2">
    <source>
        <dbReference type="EMBL" id="SDI58275.1"/>
    </source>
</evidence>
<dbReference type="GO" id="GO:0008814">
    <property type="term" value="F:citrate CoA-transferase activity"/>
    <property type="evidence" value="ECO:0007669"/>
    <property type="project" value="UniProtKB-UniRule"/>
</dbReference>
<keyword evidence="1 2" id="KW-0808">Transferase</keyword>
<reference evidence="2 3" key="1">
    <citation type="submission" date="2016-10" db="EMBL/GenBank/DDBJ databases">
        <authorList>
            <person name="de Groot N.N."/>
        </authorList>
    </citation>
    <scope>NUCLEOTIDE SEQUENCE [LARGE SCALE GENOMIC DNA]</scope>
    <source>
        <strain evidence="2 3">DSM 5885</strain>
    </source>
</reference>
<dbReference type="InterPro" id="IPR037171">
    <property type="entry name" value="NagB/RpiA_transferase-like"/>
</dbReference>
<dbReference type="PIRSF" id="PIRSF009451">
    <property type="entry name" value="Citrt_lyas_alpha"/>
    <property type="match status" value="1"/>
</dbReference>
<dbReference type="SUPFAM" id="SSF100950">
    <property type="entry name" value="NagB/RpiA/CoA transferase-like"/>
    <property type="match status" value="2"/>
</dbReference>
<comment type="catalytic activity">
    <reaction evidence="1">
        <text>citrate + acetyl-CoA = (3S)-citryl-CoA + acetate</text>
        <dbReference type="Rhea" id="RHEA:19405"/>
        <dbReference type="ChEBI" id="CHEBI:16947"/>
        <dbReference type="ChEBI" id="CHEBI:30089"/>
        <dbReference type="ChEBI" id="CHEBI:57288"/>
        <dbReference type="ChEBI" id="CHEBI:57321"/>
        <dbReference type="EC" id="2.8.3.10"/>
    </reaction>
</comment>
<gene>
    <name evidence="2" type="ORF">SAMN05660652_03688</name>
</gene>
<evidence type="ECO:0000313" key="3">
    <source>
        <dbReference type="Proteomes" id="UP000198607"/>
    </source>
</evidence>
<dbReference type="RefSeq" id="WP_091939898.1">
    <property type="nucleotide sequence ID" value="NZ_FNCY01000022.1"/>
</dbReference>
<dbReference type="EC" id="4.1.3.6" evidence="1"/>
<comment type="subcellular location">
    <subcellularLocation>
        <location evidence="1">Cytoplasm</location>
    </subcellularLocation>
</comment>
<dbReference type="Gene3D" id="3.40.1080.10">
    <property type="entry name" value="Glutaconate Coenzyme A-transferase"/>
    <property type="match status" value="2"/>
</dbReference>
<dbReference type="AlphaFoldDB" id="A0A1G8LRN1"/>
<sequence>MARNSLGREIPETFAGKKLVPYSDPWSVQPHAERSTRQIRRIAHNGSKLVGGLREAIIASGLKSGMTISTHHSLRNGDRLLNELVREIDALGIRDIKIASSSVHVVHSELVPYIRKGVITGLECGVNGLIGELISKGELDCPIIVRSHGGRARSLITGEVPVDVAFLAAPCCDEYGNFNGFFGPSACGSLGYALVDAQHAHKVVAVTDNLVPFPAVPVSIPQSVVDFVATMPSLGDPKKIVSSTTRITTDPIGLQIAKHAATVIEASGYVKDGFSFQTGTGGISLAVAEHVRNMMRRDKVKGSFGCGGITGYFVDMLEEGLFEALFDVQCFDLKAVQSIGRNQRHMEMTAGTYANPFNCGAVVNRLDCAILSATEIDVNFNVNVNTESMGYLLHNTGGHCDVAAGAKVSIVVCPSIRGRLPMIRDEVTTITTPGETVGVIVTERGIAVNDNLPELKEELIRRKAPVKDIRQLRDEIQAVTGVPRPVEFEDKVVGLIEYRDGSIIDVVRKVRE</sequence>
<dbReference type="NCBIfam" id="TIGR01584">
    <property type="entry name" value="citF"/>
    <property type="match status" value="1"/>
</dbReference>
<evidence type="ECO:0000256" key="1">
    <source>
        <dbReference type="PIRNR" id="PIRNR009451"/>
    </source>
</evidence>
<dbReference type="InterPro" id="IPR006472">
    <property type="entry name" value="Citrate_lyase_asu"/>
</dbReference>
<keyword evidence="1" id="KW-0963">Cytoplasm</keyword>
<keyword evidence="3" id="KW-1185">Reference proteome</keyword>
<keyword evidence="1 2" id="KW-0456">Lyase</keyword>
<proteinExistence type="predicted"/>
<name>A0A1G8LRN1_9RHOO</name>
<protein>
    <recommendedName>
        <fullName evidence="1">Citrate lyase alpha chain</fullName>
        <shortName evidence="1">Citrase alpha chain</shortName>
        <ecNumber evidence="1">2.8.3.10</ecNumber>
        <ecNumber evidence="1">4.1.3.6</ecNumber>
    </recommendedName>
    <alternativeName>
        <fullName evidence="1">Citrate (pro-3S)-lyase alpha chain</fullName>
    </alternativeName>
    <alternativeName>
        <fullName evidence="1">Citrate CoA-transferase subunit</fullName>
    </alternativeName>
</protein>
<dbReference type="GO" id="GO:0009346">
    <property type="term" value="C:ATP-independent citrate lyase complex"/>
    <property type="evidence" value="ECO:0007669"/>
    <property type="project" value="UniProtKB-UniRule"/>
</dbReference>
<organism evidence="2 3">
    <name type="scientific">Propionivibrio dicarboxylicus</name>
    <dbReference type="NCBI Taxonomy" id="83767"/>
    <lineage>
        <taxon>Bacteria</taxon>
        <taxon>Pseudomonadati</taxon>
        <taxon>Pseudomonadota</taxon>
        <taxon>Betaproteobacteria</taxon>
        <taxon>Rhodocyclales</taxon>
        <taxon>Rhodocyclaceae</taxon>
        <taxon>Propionivibrio</taxon>
    </lineage>
</organism>
<comment type="catalytic activity">
    <reaction evidence="1">
        <text>citrate = oxaloacetate + acetate</text>
        <dbReference type="Rhea" id="RHEA:10760"/>
        <dbReference type="ChEBI" id="CHEBI:16452"/>
        <dbReference type="ChEBI" id="CHEBI:16947"/>
        <dbReference type="ChEBI" id="CHEBI:30089"/>
        <dbReference type="EC" id="4.1.3.6"/>
    </reaction>
</comment>
<dbReference type="EMBL" id="FNCY01000022">
    <property type="protein sequence ID" value="SDI58275.1"/>
    <property type="molecule type" value="Genomic_DNA"/>
</dbReference>
<dbReference type="OrthoDB" id="9767643at2"/>
<accession>A0A1G8LRN1</accession>
<dbReference type="GO" id="GO:0006084">
    <property type="term" value="P:acetyl-CoA metabolic process"/>
    <property type="evidence" value="ECO:0007669"/>
    <property type="project" value="UniProtKB-UniRule"/>
</dbReference>